<sequence length="395" mass="44514">MIVAIQTFLFWALTLLSFPAWSETPLRGLRVDPAYFSSLYPEMNAQQIANLVVNEAATAGATALFLYAYSSLHGSFYLTSYPLTEIEEPMGSENIFSLVYTAARSRGLKVIAVIPINDFKLVWQEHPGWRSKLSNGEDYKPFVRTHHLSAWHPEFRLWLKGFVTDLLNKFPGLYAIEVVEPTVDCFWTGAPDYNPAANAAFKKKFPKGKLGDENWRKIRALGMTELIASVARTAHAHNIRAAVVQTWPSGYDGKLLTSDQVRDQVGFDFDGALNLKGPEKIDILTGEFLWQQWAAEYGGEVFTPAWTQKAAHDFVSFVRNRSTPIIHVEISPWYGQTTTVNPTIEEFKDTLKSINNMGLGIDVYDHSQIEGRQAWSALGNWIRTERPTENTKAAE</sequence>
<dbReference type="Proteomes" id="UP001152321">
    <property type="component" value="Unassembled WGS sequence"/>
</dbReference>
<dbReference type="RefSeq" id="WP_277579600.1">
    <property type="nucleotide sequence ID" value="NZ_JANRMI010000006.1"/>
</dbReference>
<dbReference type="EMBL" id="JANRMI010000006">
    <property type="protein sequence ID" value="MDG0818125.1"/>
    <property type="molecule type" value="Genomic_DNA"/>
</dbReference>
<dbReference type="Gene3D" id="3.20.20.80">
    <property type="entry name" value="Glycosidases"/>
    <property type="match status" value="1"/>
</dbReference>
<organism evidence="1 2">
    <name type="scientific">Bdellovibrio svalbardensis</name>
    <dbReference type="NCBI Taxonomy" id="2972972"/>
    <lineage>
        <taxon>Bacteria</taxon>
        <taxon>Pseudomonadati</taxon>
        <taxon>Bdellovibrionota</taxon>
        <taxon>Bdellovibrionia</taxon>
        <taxon>Bdellovibrionales</taxon>
        <taxon>Pseudobdellovibrionaceae</taxon>
        <taxon>Bdellovibrio</taxon>
    </lineage>
</organism>
<dbReference type="InterPro" id="IPR017853">
    <property type="entry name" value="GH"/>
</dbReference>
<evidence type="ECO:0008006" key="3">
    <source>
        <dbReference type="Google" id="ProtNLM"/>
    </source>
</evidence>
<evidence type="ECO:0000313" key="2">
    <source>
        <dbReference type="Proteomes" id="UP001152321"/>
    </source>
</evidence>
<comment type="caution">
    <text evidence="1">The sequence shown here is derived from an EMBL/GenBank/DDBJ whole genome shotgun (WGS) entry which is preliminary data.</text>
</comment>
<protein>
    <recommendedName>
        <fullName evidence="3">Glycosyl hydrolase-like 10 domain-containing protein</fullName>
    </recommendedName>
</protein>
<evidence type="ECO:0000313" key="1">
    <source>
        <dbReference type="EMBL" id="MDG0818125.1"/>
    </source>
</evidence>
<keyword evidence="2" id="KW-1185">Reference proteome</keyword>
<name>A0ABT6DMN4_9BACT</name>
<accession>A0ABT6DMN4</accession>
<dbReference type="SUPFAM" id="SSF51445">
    <property type="entry name" value="(Trans)glycosidases"/>
    <property type="match status" value="1"/>
</dbReference>
<proteinExistence type="predicted"/>
<reference evidence="1" key="1">
    <citation type="submission" date="2022-08" db="EMBL/GenBank/DDBJ databases">
        <title>Novel Bdellovibrio Species Isolated from Svalbard: Designation Bdellovibrio svalbardensis.</title>
        <authorList>
            <person name="Mitchell R.J."/>
            <person name="Choi S.Y."/>
        </authorList>
    </citation>
    <scope>NUCLEOTIDE SEQUENCE</scope>
    <source>
        <strain evidence="1">PAP01</strain>
    </source>
</reference>
<gene>
    <name evidence="1" type="ORF">NWE73_17210</name>
</gene>